<comment type="similarity">
    <text evidence="2 4">Belongs to the Ninja family.</text>
</comment>
<keyword evidence="3 4" id="KW-0539">Nucleus</keyword>
<evidence type="ECO:0000313" key="7">
    <source>
        <dbReference type="EMBL" id="KAD6454741.1"/>
    </source>
</evidence>
<feature type="region of interest" description="Disordered" evidence="5">
    <location>
        <begin position="285"/>
        <end position="314"/>
    </location>
</feature>
<name>A0A5N6PL17_9ASTR</name>
<dbReference type="GO" id="GO:0009867">
    <property type="term" value="P:jasmonic acid mediated signaling pathway"/>
    <property type="evidence" value="ECO:0007669"/>
    <property type="project" value="TreeGrafter"/>
</dbReference>
<feature type="compositionally biased region" description="Acidic residues" evidence="5">
    <location>
        <begin position="135"/>
        <end position="144"/>
    </location>
</feature>
<evidence type="ECO:0000256" key="3">
    <source>
        <dbReference type="ARBA" id="ARBA00023242"/>
    </source>
</evidence>
<dbReference type="GO" id="GO:0045892">
    <property type="term" value="P:negative regulation of DNA-templated transcription"/>
    <property type="evidence" value="ECO:0007669"/>
    <property type="project" value="TreeGrafter"/>
</dbReference>
<protein>
    <recommendedName>
        <fullName evidence="4">Ninja-family protein</fullName>
    </recommendedName>
    <alternativeName>
        <fullName evidence="4">ABI-binding protein</fullName>
    </alternativeName>
</protein>
<dbReference type="EMBL" id="SZYD01000004">
    <property type="protein sequence ID" value="KAD6454741.1"/>
    <property type="molecule type" value="Genomic_DNA"/>
</dbReference>
<comment type="function">
    <text evidence="4">Acts as a negative regulator of abscisic acid (ABA) response.</text>
</comment>
<sequence length="425" mass="45445">MEDSNTLDLSLSLPCGEPSASLKGKTAIGSEVRVEEADRSSKLIDDFKNFLDGSNHKEDPSAISQRINQSKPEEKIFYDLSKGPTNGEGGNKRKSMFDEMNNQKRHERDAYLATMHIKPRTPHVSIATDDGSTAENEDVADSEADVSKGPKEAWVSESTGVDLQSQRAFTISSEKEFKHGHVVSHGVPYSGQSANVMTMPYPFPVKESNSTPGGQQPVIPANMPLMFSYATAVQAANVSAGKSEGLNSDSLQHYPSYFGRGTPNTNKQNDGVKINQAAIPVNAPKPFERAKDDGKKAKEEGTSMHPEPLTKGINGIDQSKPEGFPPEHPAIRPGIAAEVKFGGSGSSPNLPWVSTTGPGPNGKTISGVTYRYSGTQIRIVCACHGSHMSPEEFVQHASEEQPNLNGGPAGLPSFSNSNPAASAQN</sequence>
<evidence type="ECO:0000256" key="4">
    <source>
        <dbReference type="RuleBase" id="RU369029"/>
    </source>
</evidence>
<accession>A0A5N6PL17</accession>
<dbReference type="Pfam" id="PF16135">
    <property type="entry name" value="TDBD"/>
    <property type="match status" value="1"/>
</dbReference>
<dbReference type="GO" id="GO:0005634">
    <property type="term" value="C:nucleus"/>
    <property type="evidence" value="ECO:0007669"/>
    <property type="project" value="UniProtKB-SubCell"/>
</dbReference>
<dbReference type="Proteomes" id="UP000326396">
    <property type="component" value="Linkage Group LG12"/>
</dbReference>
<evidence type="ECO:0000256" key="2">
    <source>
        <dbReference type="ARBA" id="ARBA00006081"/>
    </source>
</evidence>
<dbReference type="InterPro" id="IPR032308">
    <property type="entry name" value="TDBD"/>
</dbReference>
<evidence type="ECO:0000256" key="5">
    <source>
        <dbReference type="SAM" id="MobiDB-lite"/>
    </source>
</evidence>
<feature type="region of interest" description="Disordered" evidence="5">
    <location>
        <begin position="390"/>
        <end position="425"/>
    </location>
</feature>
<gene>
    <name evidence="7" type="ORF">E3N88_09447</name>
</gene>
<feature type="region of interest" description="Disordered" evidence="5">
    <location>
        <begin position="51"/>
        <end position="95"/>
    </location>
</feature>
<evidence type="ECO:0000259" key="6">
    <source>
        <dbReference type="Pfam" id="PF16135"/>
    </source>
</evidence>
<feature type="region of interest" description="Disordered" evidence="5">
    <location>
        <begin position="123"/>
        <end position="159"/>
    </location>
</feature>
<feature type="compositionally biased region" description="Basic and acidic residues" evidence="5">
    <location>
        <begin position="286"/>
        <end position="302"/>
    </location>
</feature>
<feature type="region of interest" description="Disordered" evidence="5">
    <location>
        <begin position="1"/>
        <end position="39"/>
    </location>
</feature>
<keyword evidence="8" id="KW-1185">Reference proteome</keyword>
<feature type="domain" description="Tify" evidence="6">
    <location>
        <begin position="378"/>
        <end position="401"/>
    </location>
</feature>
<reference evidence="7 8" key="1">
    <citation type="submission" date="2019-05" db="EMBL/GenBank/DDBJ databases">
        <title>Mikania micrantha, genome provides insights into the molecular mechanism of rapid growth.</title>
        <authorList>
            <person name="Liu B."/>
        </authorList>
    </citation>
    <scope>NUCLEOTIDE SEQUENCE [LARGE SCALE GENOMIC DNA]</scope>
    <source>
        <strain evidence="7">NLD-2019</strain>
        <tissue evidence="7">Leaf</tissue>
    </source>
</reference>
<evidence type="ECO:0000256" key="1">
    <source>
        <dbReference type="ARBA" id="ARBA00004123"/>
    </source>
</evidence>
<feature type="compositionally biased region" description="Basic and acidic residues" evidence="5">
    <location>
        <begin position="390"/>
        <end position="399"/>
    </location>
</feature>
<dbReference type="PANTHER" id="PTHR31413">
    <property type="entry name" value="AFP HOMOLOG 2"/>
    <property type="match status" value="1"/>
</dbReference>
<comment type="caution">
    <text evidence="7">The sequence shown here is derived from an EMBL/GenBank/DDBJ whole genome shotgun (WGS) entry which is preliminary data.</text>
</comment>
<dbReference type="AlphaFoldDB" id="A0A5N6PL17"/>
<evidence type="ECO:0000313" key="8">
    <source>
        <dbReference type="Proteomes" id="UP000326396"/>
    </source>
</evidence>
<organism evidence="7 8">
    <name type="scientific">Mikania micrantha</name>
    <name type="common">bitter vine</name>
    <dbReference type="NCBI Taxonomy" id="192012"/>
    <lineage>
        <taxon>Eukaryota</taxon>
        <taxon>Viridiplantae</taxon>
        <taxon>Streptophyta</taxon>
        <taxon>Embryophyta</taxon>
        <taxon>Tracheophyta</taxon>
        <taxon>Spermatophyta</taxon>
        <taxon>Magnoliopsida</taxon>
        <taxon>eudicotyledons</taxon>
        <taxon>Gunneridae</taxon>
        <taxon>Pentapetalae</taxon>
        <taxon>asterids</taxon>
        <taxon>campanulids</taxon>
        <taxon>Asterales</taxon>
        <taxon>Asteraceae</taxon>
        <taxon>Asteroideae</taxon>
        <taxon>Heliantheae alliance</taxon>
        <taxon>Eupatorieae</taxon>
        <taxon>Mikania</taxon>
    </lineage>
</organism>
<proteinExistence type="inferred from homology"/>
<dbReference type="PANTHER" id="PTHR31413:SF12">
    <property type="entry name" value="AFP HOMOLOG 2"/>
    <property type="match status" value="1"/>
</dbReference>
<dbReference type="OrthoDB" id="1936656at2759"/>
<feature type="compositionally biased region" description="Basic and acidic residues" evidence="5">
    <location>
        <begin position="51"/>
        <end position="60"/>
    </location>
</feature>
<feature type="compositionally biased region" description="Low complexity" evidence="5">
    <location>
        <begin position="415"/>
        <end position="425"/>
    </location>
</feature>
<comment type="subcellular location">
    <subcellularLocation>
        <location evidence="1 4">Nucleus</location>
    </subcellularLocation>
</comment>
<dbReference type="InterPro" id="IPR031307">
    <property type="entry name" value="Ninja_fam"/>
</dbReference>